<feature type="domain" description="HD-GYP" evidence="2">
    <location>
        <begin position="108"/>
        <end position="304"/>
    </location>
</feature>
<dbReference type="RefSeq" id="WP_013843323.1">
    <property type="nucleotide sequence ID" value="NC_015589.1"/>
</dbReference>
<dbReference type="PANTHER" id="PTHR43155:SF2">
    <property type="entry name" value="CYCLIC DI-GMP PHOSPHODIESTERASE PA4108"/>
    <property type="match status" value="1"/>
</dbReference>
<evidence type="ECO:0000313" key="4">
    <source>
        <dbReference type="Proteomes" id="UP000009234"/>
    </source>
</evidence>
<dbReference type="Pfam" id="PF13487">
    <property type="entry name" value="HD_5"/>
    <property type="match status" value="1"/>
</dbReference>
<reference evidence="4" key="1">
    <citation type="submission" date="2011-05" db="EMBL/GenBank/DDBJ databases">
        <title>Complete sequence of Desulfotomaculum ruminis DSM 2154.</title>
        <authorList>
            <person name="Lucas S."/>
            <person name="Copeland A."/>
            <person name="Lapidus A."/>
            <person name="Cheng J.-F."/>
            <person name="Goodwin L."/>
            <person name="Pitluck S."/>
            <person name="Lu M."/>
            <person name="Detter J.C."/>
            <person name="Han C."/>
            <person name="Tapia R."/>
            <person name="Land M."/>
            <person name="Hauser L."/>
            <person name="Kyrpides N."/>
            <person name="Ivanova N."/>
            <person name="Mikhailova N."/>
            <person name="Pagani I."/>
            <person name="Stams A.J.M."/>
            <person name="Plugge C.M."/>
            <person name="Muyzer G."/>
            <person name="Kuever J."/>
            <person name="Parshina S.N."/>
            <person name="Ivanova A.E."/>
            <person name="Nazina T.N."/>
            <person name="Brambilla E."/>
            <person name="Spring S."/>
            <person name="Klenk H.-P."/>
            <person name="Woyke T."/>
        </authorList>
    </citation>
    <scope>NUCLEOTIDE SEQUENCE [LARGE SCALE GENOMIC DNA]</scope>
    <source>
        <strain evidence="4">ATCC 23193 / DSM 2154 / NCIB 8452 / DL</strain>
    </source>
</reference>
<dbReference type="SUPFAM" id="SSF109604">
    <property type="entry name" value="HD-domain/PDEase-like"/>
    <property type="match status" value="1"/>
</dbReference>
<dbReference type="SMART" id="SM00471">
    <property type="entry name" value="HDc"/>
    <property type="match status" value="1"/>
</dbReference>
<dbReference type="AlphaFoldDB" id="F6DKU5"/>
<keyword evidence="3" id="KW-0378">Hydrolase</keyword>
<dbReference type="InterPro" id="IPR037522">
    <property type="entry name" value="HD_GYP_dom"/>
</dbReference>
<dbReference type="OrthoDB" id="9798833at2"/>
<evidence type="ECO:0000256" key="1">
    <source>
        <dbReference type="SAM" id="Phobius"/>
    </source>
</evidence>
<dbReference type="KEGG" id="dru:Desru_3372"/>
<dbReference type="eggNOG" id="COG2206">
    <property type="taxonomic scope" value="Bacteria"/>
</dbReference>
<dbReference type="EMBL" id="CP002780">
    <property type="protein sequence ID" value="AEG61577.1"/>
    <property type="molecule type" value="Genomic_DNA"/>
</dbReference>
<keyword evidence="1" id="KW-0812">Transmembrane</keyword>
<dbReference type="PANTHER" id="PTHR43155">
    <property type="entry name" value="CYCLIC DI-GMP PHOSPHODIESTERASE PA4108-RELATED"/>
    <property type="match status" value="1"/>
</dbReference>
<dbReference type="HOGENOM" id="CLU_000445_92_1_9"/>
<protein>
    <submittedName>
        <fullName evidence="3">Metal-dependent phosphohydrolase HD sub domain protein</fullName>
    </submittedName>
</protein>
<dbReference type="Gene3D" id="1.10.3210.10">
    <property type="entry name" value="Hypothetical protein af1432"/>
    <property type="match status" value="1"/>
</dbReference>
<dbReference type="STRING" id="696281.Desru_3372"/>
<name>F6DKU5_DESRL</name>
<dbReference type="GO" id="GO:0016787">
    <property type="term" value="F:hydrolase activity"/>
    <property type="evidence" value="ECO:0007669"/>
    <property type="project" value="UniProtKB-KW"/>
</dbReference>
<accession>F6DKU5</accession>
<dbReference type="Proteomes" id="UP000009234">
    <property type="component" value="Chromosome"/>
</dbReference>
<reference evidence="3 4" key="2">
    <citation type="journal article" date="2012" name="Stand. Genomic Sci.">
        <title>Complete genome sequence of the sulfate-reducing firmicute Desulfotomaculum ruminis type strain (DL(T)).</title>
        <authorList>
            <person name="Spring S."/>
            <person name="Visser M."/>
            <person name="Lu M."/>
            <person name="Copeland A."/>
            <person name="Lapidus A."/>
            <person name="Lucas S."/>
            <person name="Cheng J.F."/>
            <person name="Han C."/>
            <person name="Tapia R."/>
            <person name="Goodwin L.A."/>
            <person name="Pitluck S."/>
            <person name="Ivanova N."/>
            <person name="Land M."/>
            <person name="Hauser L."/>
            <person name="Larimer F."/>
            <person name="Rohde M."/>
            <person name="Goker M."/>
            <person name="Detter J.C."/>
            <person name="Kyrpides N.C."/>
            <person name="Woyke T."/>
            <person name="Schaap P.J."/>
            <person name="Plugge C.M."/>
            <person name="Muyzer G."/>
            <person name="Kuever J."/>
            <person name="Pereira I.A."/>
            <person name="Parshina S.N."/>
            <person name="Bernier-Latmani R."/>
            <person name="Stams A.J."/>
            <person name="Klenk H.P."/>
        </authorList>
    </citation>
    <scope>NUCLEOTIDE SEQUENCE [LARGE SCALE GENOMIC DNA]</scope>
    <source>
        <strain evidence="4">ATCC 23193 / DSM 2154 / NCIB 8452 / DL</strain>
    </source>
</reference>
<dbReference type="CDD" id="cd00077">
    <property type="entry name" value="HDc"/>
    <property type="match status" value="1"/>
</dbReference>
<dbReference type="PROSITE" id="PS51832">
    <property type="entry name" value="HD_GYP"/>
    <property type="match status" value="1"/>
</dbReference>
<gene>
    <name evidence="3" type="ordered locus">Desru_3372</name>
</gene>
<sequence length="372" mass="41755">MRRVRVTELKPGMKVGRPIRNSDGVVLLNAGVILNEKYINRLRLLNIPSLYIDDGFLPDIEIHDVIPEETRVKAITQVKAILSQHTKSLGGTVRGSEKIYTTVNEIIDQLLNNTRLLVNLVDIRTMDDYVFAHSVNVCVLALMTGIALGYERAKLFHLGMGALLHDIGKIFVPKEILDKPGKLTVEEYEIVKSHPDFGLQILKNNPVVSSLSRLVVHQHHERFGGQGYPKGLRDTEIHEFAQITGMVDMYDALTADRVYRKAFPPYEAYEMISGAGDYLFSYHLIEPFLSNIAAYPAGTIVELNTGETAVVLCTSKGSSLYPRVRILFDSQKEPVSVVTELELLDYRNIVIQRVLDEPECTDLTQDFSNSSL</sequence>
<evidence type="ECO:0000259" key="2">
    <source>
        <dbReference type="PROSITE" id="PS51832"/>
    </source>
</evidence>
<organism evidence="3 4">
    <name type="scientific">Desulforamulus ruminis (strain ATCC 23193 / DSM 2154 / NCIMB 8452 / DL)</name>
    <name type="common">Desulfotomaculum ruminis</name>
    <dbReference type="NCBI Taxonomy" id="696281"/>
    <lineage>
        <taxon>Bacteria</taxon>
        <taxon>Bacillati</taxon>
        <taxon>Bacillota</taxon>
        <taxon>Clostridia</taxon>
        <taxon>Eubacteriales</taxon>
        <taxon>Peptococcaceae</taxon>
        <taxon>Desulforamulus</taxon>
    </lineage>
</organism>
<keyword evidence="4" id="KW-1185">Reference proteome</keyword>
<keyword evidence="1" id="KW-1133">Transmembrane helix</keyword>
<proteinExistence type="predicted"/>
<dbReference type="InterPro" id="IPR003607">
    <property type="entry name" value="HD/PDEase_dom"/>
</dbReference>
<feature type="transmembrane region" description="Helical" evidence="1">
    <location>
        <begin position="129"/>
        <end position="150"/>
    </location>
</feature>
<evidence type="ECO:0000313" key="3">
    <source>
        <dbReference type="EMBL" id="AEG61577.1"/>
    </source>
</evidence>
<keyword evidence="1" id="KW-0472">Membrane</keyword>